<dbReference type="AlphaFoldDB" id="A0AAN7J8R5"/>
<organism evidence="1 2">
    <name type="scientific">Quercus rubra</name>
    <name type="common">Northern red oak</name>
    <name type="synonym">Quercus borealis</name>
    <dbReference type="NCBI Taxonomy" id="3512"/>
    <lineage>
        <taxon>Eukaryota</taxon>
        <taxon>Viridiplantae</taxon>
        <taxon>Streptophyta</taxon>
        <taxon>Embryophyta</taxon>
        <taxon>Tracheophyta</taxon>
        <taxon>Spermatophyta</taxon>
        <taxon>Magnoliopsida</taxon>
        <taxon>eudicotyledons</taxon>
        <taxon>Gunneridae</taxon>
        <taxon>Pentapetalae</taxon>
        <taxon>rosids</taxon>
        <taxon>fabids</taxon>
        <taxon>Fagales</taxon>
        <taxon>Fagaceae</taxon>
        <taxon>Quercus</taxon>
    </lineage>
</organism>
<comment type="caution">
    <text evidence="1">The sequence shown here is derived from an EMBL/GenBank/DDBJ whole genome shotgun (WGS) entry which is preliminary data.</text>
</comment>
<gene>
    <name evidence="1" type="ORF">RGQ29_011421</name>
</gene>
<accession>A0AAN7J8R5</accession>
<dbReference type="Proteomes" id="UP001324115">
    <property type="component" value="Unassembled WGS sequence"/>
</dbReference>
<evidence type="ECO:0000313" key="2">
    <source>
        <dbReference type="Proteomes" id="UP001324115"/>
    </source>
</evidence>
<proteinExistence type="predicted"/>
<evidence type="ECO:0000313" key="1">
    <source>
        <dbReference type="EMBL" id="KAK4602366.1"/>
    </source>
</evidence>
<dbReference type="EMBL" id="JAXUIC010000002">
    <property type="protein sequence ID" value="KAK4602366.1"/>
    <property type="molecule type" value="Genomic_DNA"/>
</dbReference>
<reference evidence="1 2" key="1">
    <citation type="journal article" date="2023" name="G3 (Bethesda)">
        <title>A haplotype-resolved chromosome-scale genome for Quercus rubra L. provides insights into the genetics of adaptive traits for red oak species.</title>
        <authorList>
            <person name="Kapoor B."/>
            <person name="Jenkins J."/>
            <person name="Schmutz J."/>
            <person name="Zhebentyayeva T."/>
            <person name="Kuelheim C."/>
            <person name="Coggeshall M."/>
            <person name="Heim C."/>
            <person name="Lasky J.R."/>
            <person name="Leites L."/>
            <person name="Islam-Faridi N."/>
            <person name="Romero-Severson J."/>
            <person name="DeLeo V.L."/>
            <person name="Lucas S.M."/>
            <person name="Lazic D."/>
            <person name="Gailing O."/>
            <person name="Carlson J."/>
            <person name="Staton M."/>
        </authorList>
    </citation>
    <scope>NUCLEOTIDE SEQUENCE [LARGE SCALE GENOMIC DNA]</scope>
    <source>
        <strain evidence="1">Pseudo-F2</strain>
    </source>
</reference>
<sequence length="46" mass="5386">MVEKTRPSMLFLHPLSARAFKRSQQALFSFGSCKEAWYYRSFGLDP</sequence>
<keyword evidence="2" id="KW-1185">Reference proteome</keyword>
<name>A0AAN7J8R5_QUERU</name>
<dbReference type="PROSITE" id="PS51257">
    <property type="entry name" value="PROKAR_LIPOPROTEIN"/>
    <property type="match status" value="1"/>
</dbReference>
<protein>
    <submittedName>
        <fullName evidence="1">Uncharacterized protein</fullName>
    </submittedName>
</protein>